<accession>A0AAU9WP68</accession>
<feature type="transmembrane region" description="Helical" evidence="5">
    <location>
        <begin position="353"/>
        <end position="374"/>
    </location>
</feature>
<dbReference type="AlphaFoldDB" id="A0AAU9WP68"/>
<dbReference type="EMBL" id="CALNXJ010000018">
    <property type="protein sequence ID" value="CAH3120768.1"/>
    <property type="molecule type" value="Genomic_DNA"/>
</dbReference>
<name>A0AAU9WP68_9CNID</name>
<feature type="transmembrane region" description="Helical" evidence="5">
    <location>
        <begin position="35"/>
        <end position="59"/>
    </location>
</feature>
<dbReference type="Pfam" id="PF00001">
    <property type="entry name" value="7tm_1"/>
    <property type="match status" value="2"/>
</dbReference>
<dbReference type="SUPFAM" id="SSF81321">
    <property type="entry name" value="Family A G protein-coupled receptor-like"/>
    <property type="match status" value="2"/>
</dbReference>
<feature type="transmembrane region" description="Helical" evidence="5">
    <location>
        <begin position="79"/>
        <end position="101"/>
    </location>
</feature>
<evidence type="ECO:0000256" key="5">
    <source>
        <dbReference type="SAM" id="Phobius"/>
    </source>
</evidence>
<evidence type="ECO:0000313" key="8">
    <source>
        <dbReference type="Proteomes" id="UP001159428"/>
    </source>
</evidence>
<evidence type="ECO:0000259" key="6">
    <source>
        <dbReference type="PROSITE" id="PS50262"/>
    </source>
</evidence>
<feature type="transmembrane region" description="Helical" evidence="5">
    <location>
        <begin position="430"/>
        <end position="452"/>
    </location>
</feature>
<feature type="transmembrane region" description="Helical" evidence="5">
    <location>
        <begin position="605"/>
        <end position="625"/>
    </location>
</feature>
<feature type="transmembrane region" description="Helical" evidence="5">
    <location>
        <begin position="567"/>
        <end position="585"/>
    </location>
</feature>
<feature type="transmembrane region" description="Helical" evidence="5">
    <location>
        <begin position="172"/>
        <end position="196"/>
    </location>
</feature>
<dbReference type="InterPro" id="IPR017452">
    <property type="entry name" value="GPCR_Rhodpsn_7TM"/>
</dbReference>
<keyword evidence="8" id="KW-1185">Reference proteome</keyword>
<feature type="transmembrane region" description="Helical" evidence="5">
    <location>
        <begin position="122"/>
        <end position="142"/>
    </location>
</feature>
<keyword evidence="2 5" id="KW-0812">Transmembrane</keyword>
<dbReference type="PRINTS" id="PR00237">
    <property type="entry name" value="GPCRRHODOPSN"/>
</dbReference>
<feature type="transmembrane region" description="Helical" evidence="5">
    <location>
        <begin position="254"/>
        <end position="274"/>
    </location>
</feature>
<feature type="domain" description="G-protein coupled receptors family 1 profile" evidence="6">
    <location>
        <begin position="365"/>
        <end position="622"/>
    </location>
</feature>
<keyword evidence="4 5" id="KW-0472">Membrane</keyword>
<evidence type="ECO:0000313" key="7">
    <source>
        <dbReference type="EMBL" id="CAH3120768.1"/>
    </source>
</evidence>
<organism evidence="7 8">
    <name type="scientific">Pocillopora meandrina</name>
    <dbReference type="NCBI Taxonomy" id="46732"/>
    <lineage>
        <taxon>Eukaryota</taxon>
        <taxon>Metazoa</taxon>
        <taxon>Cnidaria</taxon>
        <taxon>Anthozoa</taxon>
        <taxon>Hexacorallia</taxon>
        <taxon>Scleractinia</taxon>
        <taxon>Astrocoeniina</taxon>
        <taxon>Pocilloporidae</taxon>
        <taxon>Pocillopora</taxon>
    </lineage>
</organism>
<dbReference type="PANTHER" id="PTHR45698:SF1">
    <property type="entry name" value="TRACE AMINE-ASSOCIATED RECEPTOR 13C-LIKE"/>
    <property type="match status" value="1"/>
</dbReference>
<dbReference type="PROSITE" id="PS50262">
    <property type="entry name" value="G_PROTEIN_RECEP_F1_2"/>
    <property type="match status" value="2"/>
</dbReference>
<feature type="transmembrane region" description="Helical" evidence="5">
    <location>
        <begin position="518"/>
        <end position="546"/>
    </location>
</feature>
<evidence type="ECO:0000256" key="1">
    <source>
        <dbReference type="ARBA" id="ARBA00004370"/>
    </source>
</evidence>
<dbReference type="CDD" id="cd00637">
    <property type="entry name" value="7tm_classA_rhodopsin-like"/>
    <property type="match status" value="2"/>
</dbReference>
<dbReference type="GO" id="GO:0004930">
    <property type="term" value="F:G protein-coupled receptor activity"/>
    <property type="evidence" value="ECO:0007669"/>
    <property type="project" value="InterPro"/>
</dbReference>
<comment type="subcellular location">
    <subcellularLocation>
        <location evidence="1">Membrane</location>
    </subcellularLocation>
</comment>
<feature type="transmembrane region" description="Helical" evidence="5">
    <location>
        <begin position="473"/>
        <end position="498"/>
    </location>
</feature>
<dbReference type="PANTHER" id="PTHR45698">
    <property type="entry name" value="TRACE AMINE-ASSOCIATED RECEPTOR 19N-RELATED"/>
    <property type="match status" value="1"/>
</dbReference>
<dbReference type="Gene3D" id="1.20.1070.10">
    <property type="entry name" value="Rhodopsin 7-helix transmembrane proteins"/>
    <property type="match status" value="2"/>
</dbReference>
<evidence type="ECO:0000256" key="4">
    <source>
        <dbReference type="ARBA" id="ARBA00023136"/>
    </source>
</evidence>
<comment type="caution">
    <text evidence="7">The sequence shown here is derived from an EMBL/GenBank/DDBJ whole genome shotgun (WGS) entry which is preliminary data.</text>
</comment>
<evidence type="ECO:0000256" key="2">
    <source>
        <dbReference type="ARBA" id="ARBA00022692"/>
    </source>
</evidence>
<gene>
    <name evidence="7" type="ORF">PMEA_00008884</name>
</gene>
<dbReference type="Proteomes" id="UP001159428">
    <property type="component" value="Unassembled WGS sequence"/>
</dbReference>
<dbReference type="InterPro" id="IPR000276">
    <property type="entry name" value="GPCR_Rhodpsn"/>
</dbReference>
<dbReference type="GO" id="GO:0016020">
    <property type="term" value="C:membrane"/>
    <property type="evidence" value="ECO:0007669"/>
    <property type="project" value="UniProtKB-SubCell"/>
</dbReference>
<feature type="transmembrane region" description="Helical" evidence="5">
    <location>
        <begin position="216"/>
        <end position="234"/>
    </location>
</feature>
<feature type="non-terminal residue" evidence="7">
    <location>
        <position position="1"/>
    </location>
</feature>
<feature type="transmembrane region" description="Helical" evidence="5">
    <location>
        <begin position="386"/>
        <end position="410"/>
    </location>
</feature>
<feature type="non-terminal residue" evidence="7">
    <location>
        <position position="641"/>
    </location>
</feature>
<feature type="transmembrane region" description="Helical" evidence="5">
    <location>
        <begin position="281"/>
        <end position="297"/>
    </location>
</feature>
<reference evidence="7 8" key="1">
    <citation type="submission" date="2022-05" db="EMBL/GenBank/DDBJ databases">
        <authorList>
            <consortium name="Genoscope - CEA"/>
            <person name="William W."/>
        </authorList>
    </citation>
    <scope>NUCLEOTIDE SEQUENCE [LARGE SCALE GENOMIC DNA]</scope>
</reference>
<protein>
    <recommendedName>
        <fullName evidence="6">G-protein coupled receptors family 1 profile domain-containing protein</fullName>
    </recommendedName>
</protein>
<sequence>TDNILYSVRRRYNWEHLGYSRLFGNKDLLKKSYNILILSLAISDVLTALLLSTNPAFVLGDAFPYPTNHVIGDIFCRVLWSRTILFQLVVFSAYICMALATERWYAVVRPYKYKEVFNKKRTLVYISLVWLWSFLLCGTSLFEVAYVPTEPLNRRCKWKLFWGKQQVRSTVAIIQVLFKMVLPCLTMLCLFLHMVYKAGRSTVASAESKAKLRGKMTRMVGAACFMLIVCYAPNQINYALAMAGKARLDSELHHGLSILVFVNSCVNPFIYGLSNKNYRNGYLRIMLSVCFKISGRINSNRVTDGSDGTAITAVSMVEIERGTLIQKTSMNVSNSSTPSSSQPLPGITNFTRFTYSILSIVAMIGNTLVILVFVENKKLLRKSYNILILSLAVSDVMTALLLITNPAFVLGNAFPYPTNHVIGDIFCRFIWSRVILFQLVVFSAYICMALATERWYAVVRPFQYQEVFNKKRTLVYIFLVWLWSLLLVITTPFEVVFVPSNSPSRRCKWKFLWGQNTVRAVVGTIQVLFKMVLPSLTMLCLFIHMVCKASRSNVASAESKAKLRGKMTRMVGAACFVLIICFAPSQTNYALTVMGKARLDTKLHHFLSLLVFVSSCVNPFIYGISNKNYRGGYLKILSSVC</sequence>
<feature type="domain" description="G-protein coupled receptors family 1 profile" evidence="6">
    <location>
        <begin position="14"/>
        <end position="271"/>
    </location>
</feature>
<proteinExistence type="predicted"/>
<keyword evidence="3 5" id="KW-1133">Transmembrane helix</keyword>
<evidence type="ECO:0000256" key="3">
    <source>
        <dbReference type="ARBA" id="ARBA00022989"/>
    </source>
</evidence>